<evidence type="ECO:0000256" key="1">
    <source>
        <dbReference type="SAM" id="SignalP"/>
    </source>
</evidence>
<dbReference type="Proteomes" id="UP001156921">
    <property type="component" value="Unassembled WGS sequence"/>
</dbReference>
<organism evidence="2 3">
    <name type="scientific">Brevundimonas denitrificans</name>
    <dbReference type="NCBI Taxonomy" id="1443434"/>
    <lineage>
        <taxon>Bacteria</taxon>
        <taxon>Pseudomonadati</taxon>
        <taxon>Pseudomonadota</taxon>
        <taxon>Alphaproteobacteria</taxon>
        <taxon>Caulobacterales</taxon>
        <taxon>Caulobacteraceae</taxon>
        <taxon>Brevundimonas</taxon>
    </lineage>
</organism>
<dbReference type="EMBL" id="BSOY01000003">
    <property type="protein sequence ID" value="GLS00242.1"/>
    <property type="molecule type" value="Genomic_DNA"/>
</dbReference>
<gene>
    <name evidence="2" type="ORF">GCM10007859_02460</name>
</gene>
<name>A0ABQ6BGG5_9CAUL</name>
<dbReference type="Pfam" id="PF11720">
    <property type="entry name" value="Inhibitor_I78"/>
    <property type="match status" value="1"/>
</dbReference>
<protein>
    <recommendedName>
        <fullName evidence="4">Hemolysin</fullName>
    </recommendedName>
</protein>
<feature type="chain" id="PRO_5046459529" description="Hemolysin" evidence="1">
    <location>
        <begin position="28"/>
        <end position="101"/>
    </location>
</feature>
<accession>A0ABQ6BGG5</accession>
<keyword evidence="3" id="KW-1185">Reference proteome</keyword>
<keyword evidence="1" id="KW-0732">Signal</keyword>
<proteinExistence type="predicted"/>
<sequence>MTTPMKIQSFSLAAVALLIASCAPVDAGDPPLPPEDGPTQCKAEQYQRFIGRNRSELPARPADEVWRVTCTTCPVTMDYNPRRLNVLFEESTGVIREVKCG</sequence>
<feature type="signal peptide" evidence="1">
    <location>
        <begin position="1"/>
        <end position="27"/>
    </location>
</feature>
<dbReference type="InterPro" id="IPR021719">
    <property type="entry name" value="Prot_inh_I78"/>
</dbReference>
<evidence type="ECO:0000313" key="2">
    <source>
        <dbReference type="EMBL" id="GLS00242.1"/>
    </source>
</evidence>
<dbReference type="Gene3D" id="3.30.10.10">
    <property type="entry name" value="Trypsin Inhibitor V, subunit A"/>
    <property type="match status" value="1"/>
</dbReference>
<comment type="caution">
    <text evidence="2">The sequence shown here is derived from an EMBL/GenBank/DDBJ whole genome shotgun (WGS) entry which is preliminary data.</text>
</comment>
<reference evidence="3" key="1">
    <citation type="journal article" date="2019" name="Int. J. Syst. Evol. Microbiol.">
        <title>The Global Catalogue of Microorganisms (GCM) 10K type strain sequencing project: providing services to taxonomists for standard genome sequencing and annotation.</title>
        <authorList>
            <consortium name="The Broad Institute Genomics Platform"/>
            <consortium name="The Broad Institute Genome Sequencing Center for Infectious Disease"/>
            <person name="Wu L."/>
            <person name="Ma J."/>
        </authorList>
    </citation>
    <scope>NUCLEOTIDE SEQUENCE [LARGE SCALE GENOMIC DNA]</scope>
    <source>
        <strain evidence="3">NBRC 110107</strain>
    </source>
</reference>
<dbReference type="PROSITE" id="PS51257">
    <property type="entry name" value="PROKAR_LIPOPROTEIN"/>
    <property type="match status" value="1"/>
</dbReference>
<evidence type="ECO:0008006" key="4">
    <source>
        <dbReference type="Google" id="ProtNLM"/>
    </source>
</evidence>
<evidence type="ECO:0000313" key="3">
    <source>
        <dbReference type="Proteomes" id="UP001156921"/>
    </source>
</evidence>